<evidence type="ECO:0000256" key="1">
    <source>
        <dbReference type="SAM" id="Coils"/>
    </source>
</evidence>
<dbReference type="InterPro" id="IPR036388">
    <property type="entry name" value="WH-like_DNA-bd_sf"/>
</dbReference>
<reference evidence="3 4" key="1">
    <citation type="submission" date="2018-10" db="EMBL/GenBank/DDBJ databases">
        <title>Genomic Encyclopedia of Archaeal and Bacterial Type Strains, Phase II (KMG-II): from individual species to whole genera.</title>
        <authorList>
            <person name="Goeker M."/>
        </authorList>
    </citation>
    <scope>NUCLEOTIDE SEQUENCE [LARGE SCALE GENOMIC DNA]</scope>
    <source>
        <strain evidence="3 4">RP-AC37</strain>
    </source>
</reference>
<dbReference type="InterPro" id="IPR036390">
    <property type="entry name" value="WH_DNA-bd_sf"/>
</dbReference>
<gene>
    <name evidence="3" type="ORF">CLV35_3785</name>
</gene>
<dbReference type="InterPro" id="IPR052509">
    <property type="entry name" value="Metal_resp_DNA-bind_regulator"/>
</dbReference>
<dbReference type="Pfam" id="PF03551">
    <property type="entry name" value="PadR"/>
    <property type="match status" value="1"/>
</dbReference>
<evidence type="ECO:0000313" key="3">
    <source>
        <dbReference type="EMBL" id="RKS67881.1"/>
    </source>
</evidence>
<dbReference type="AlphaFoldDB" id="A0A420XJF8"/>
<evidence type="ECO:0000259" key="2">
    <source>
        <dbReference type="Pfam" id="PF03551"/>
    </source>
</evidence>
<dbReference type="PANTHER" id="PTHR33169:SF13">
    <property type="entry name" value="PADR-FAMILY TRANSCRIPTIONAL REGULATOR"/>
    <property type="match status" value="1"/>
</dbReference>
<organism evidence="3 4">
    <name type="scientific">Motilibacter peucedani</name>
    <dbReference type="NCBI Taxonomy" id="598650"/>
    <lineage>
        <taxon>Bacteria</taxon>
        <taxon>Bacillati</taxon>
        <taxon>Actinomycetota</taxon>
        <taxon>Actinomycetes</taxon>
        <taxon>Motilibacterales</taxon>
        <taxon>Motilibacteraceae</taxon>
        <taxon>Motilibacter</taxon>
    </lineage>
</organism>
<evidence type="ECO:0000313" key="4">
    <source>
        <dbReference type="Proteomes" id="UP000281955"/>
    </source>
</evidence>
<feature type="coiled-coil region" evidence="1">
    <location>
        <begin position="45"/>
        <end position="72"/>
    </location>
</feature>
<keyword evidence="1" id="KW-0175">Coiled coil</keyword>
<dbReference type="PANTHER" id="PTHR33169">
    <property type="entry name" value="PADR-FAMILY TRANSCRIPTIONAL REGULATOR"/>
    <property type="match status" value="1"/>
</dbReference>
<feature type="domain" description="Transcription regulator PadR N-terminal" evidence="2">
    <location>
        <begin position="2"/>
        <end position="57"/>
    </location>
</feature>
<proteinExistence type="predicted"/>
<dbReference type="EMBL" id="RBWV01000017">
    <property type="protein sequence ID" value="RKS67881.1"/>
    <property type="molecule type" value="Genomic_DNA"/>
</dbReference>
<dbReference type="SUPFAM" id="SSF46785">
    <property type="entry name" value="Winged helix' DNA-binding domain"/>
    <property type="match status" value="1"/>
</dbReference>
<keyword evidence="4" id="KW-1185">Reference proteome</keyword>
<accession>A0A420XJF8</accession>
<dbReference type="Proteomes" id="UP000281955">
    <property type="component" value="Unassembled WGS sequence"/>
</dbReference>
<sequence>MERISQGEVRLRVGTLYGALDRLAAEGLVEVASEEVVDSRLRRNYALTEQGAHRLEEEARRARRQAETALRRLKSFGTGTLPGTAT</sequence>
<name>A0A420XJF8_9ACTN</name>
<dbReference type="InParanoid" id="A0A420XJF8"/>
<dbReference type="Gene3D" id="1.10.10.10">
    <property type="entry name" value="Winged helix-like DNA-binding domain superfamily/Winged helix DNA-binding domain"/>
    <property type="match status" value="1"/>
</dbReference>
<protein>
    <submittedName>
        <fullName evidence="3">PadR family transcriptional regulator</fullName>
    </submittedName>
</protein>
<dbReference type="InterPro" id="IPR005149">
    <property type="entry name" value="Tscrpt_reg_PadR_N"/>
</dbReference>
<comment type="caution">
    <text evidence="3">The sequence shown here is derived from an EMBL/GenBank/DDBJ whole genome shotgun (WGS) entry which is preliminary data.</text>
</comment>